<dbReference type="RefSeq" id="WP_027615172.1">
    <property type="nucleotide sequence ID" value="NZ_AP022324.1"/>
</dbReference>
<dbReference type="Gene3D" id="2.40.170.20">
    <property type="entry name" value="TonB-dependent receptor, beta-barrel domain"/>
    <property type="match status" value="1"/>
</dbReference>
<dbReference type="Pfam" id="PF00593">
    <property type="entry name" value="TonB_dep_Rec_b-barrel"/>
    <property type="match status" value="1"/>
</dbReference>
<dbReference type="Pfam" id="PF07715">
    <property type="entry name" value="Plug"/>
    <property type="match status" value="1"/>
</dbReference>
<protein>
    <submittedName>
        <fullName evidence="16">Siderophore receptor</fullName>
    </submittedName>
</protein>
<dbReference type="EMBL" id="AP022324">
    <property type="protein sequence ID" value="BBU44776.1"/>
    <property type="molecule type" value="Genomic_DNA"/>
</dbReference>
<evidence type="ECO:0000256" key="13">
    <source>
        <dbReference type="RuleBase" id="RU003357"/>
    </source>
</evidence>
<dbReference type="PANTHER" id="PTHR30069:SF42">
    <property type="entry name" value="FERRIC AEROBACTIN RECEPTOR"/>
    <property type="match status" value="1"/>
</dbReference>
<keyword evidence="5" id="KW-0406">Ion transport</keyword>
<comment type="subcellular location">
    <subcellularLocation>
        <location evidence="1 12">Cell outer membrane</location>
        <topology evidence="1 12">Multi-pass membrane protein</topology>
    </subcellularLocation>
</comment>
<evidence type="ECO:0000256" key="14">
    <source>
        <dbReference type="SAM" id="SignalP"/>
    </source>
</evidence>
<evidence type="ECO:0000313" key="17">
    <source>
        <dbReference type="Proteomes" id="UP000464661"/>
    </source>
</evidence>
<keyword evidence="6 12" id="KW-0812">Transmembrane</keyword>
<dbReference type="SMART" id="SM00965">
    <property type="entry name" value="STN"/>
    <property type="match status" value="1"/>
</dbReference>
<evidence type="ECO:0000313" key="16">
    <source>
        <dbReference type="EMBL" id="BBU44776.1"/>
    </source>
</evidence>
<evidence type="ECO:0000256" key="1">
    <source>
        <dbReference type="ARBA" id="ARBA00004571"/>
    </source>
</evidence>
<dbReference type="CDD" id="cd01347">
    <property type="entry name" value="ligand_gated_channel"/>
    <property type="match status" value="1"/>
</dbReference>
<keyword evidence="14" id="KW-0732">Signal</keyword>
<evidence type="ECO:0000256" key="8">
    <source>
        <dbReference type="ARBA" id="ARBA00023077"/>
    </source>
</evidence>
<keyword evidence="4 12" id="KW-1134">Transmembrane beta strand</keyword>
<keyword evidence="9 12" id="KW-0472">Membrane</keyword>
<organism evidence="16 17">
    <name type="scientific">Pseudomonas putida</name>
    <name type="common">Arthrobacter siderocapsulatus</name>
    <dbReference type="NCBI Taxonomy" id="303"/>
    <lineage>
        <taxon>Bacteria</taxon>
        <taxon>Pseudomonadati</taxon>
        <taxon>Pseudomonadota</taxon>
        <taxon>Gammaproteobacteria</taxon>
        <taxon>Pseudomonadales</taxon>
        <taxon>Pseudomonadaceae</taxon>
        <taxon>Pseudomonas</taxon>
    </lineage>
</organism>
<dbReference type="Pfam" id="PF07660">
    <property type="entry name" value="STN"/>
    <property type="match status" value="1"/>
</dbReference>
<keyword evidence="10 16" id="KW-0675">Receptor</keyword>
<evidence type="ECO:0000256" key="5">
    <source>
        <dbReference type="ARBA" id="ARBA00022496"/>
    </source>
</evidence>
<evidence type="ECO:0000256" key="12">
    <source>
        <dbReference type="PROSITE-ProRule" id="PRU01360"/>
    </source>
</evidence>
<dbReference type="NCBIfam" id="TIGR01783">
    <property type="entry name" value="TonB-siderophor"/>
    <property type="match status" value="1"/>
</dbReference>
<sequence>MHFPLRSRQLRLSLLASSLLIAMSAQGREKVSVDLPAAPLGEAINALAQQSSVQVIFASDLGAGRNAPAVKGRFTPEEALQTLLKDSGLQVQAKDERTFVIVAQGAPASSLVTPSVPVEMAQMEITASRTSSSLVSATRQSTVLEHEQLQELRQGSESLATVLAKAIPGMSDSSRTITEYGQTLRGRSMLVMVDGVPLNTNRDSSRNLANIDPALIERVEVIRGSSAIYGSGATGGIISITTRPAGGENRAETSLSATSPLTRLGSDGLGGQFQQYFAGSQGAVDYAFDFGTRHIGASYDAHGGRIAPEPSQGDLFDSNIYNIGGKLGLHIDENQRIQLAVSHYDARQDSDYATDPSVAKLPAGSVPANAIKGLDLDEQNRIRNTLVNLEYENLDILGSRLSAQMYYRDYFTRFTPFDARAVATRGGNVDQIMQNSEVFGSRLTLRTPLGESGSTELVWGGDYNQERSDMPLDVFDPAVYDASGGLVFDKTGKLTYMPPLRTRSAGAFAQLQHRFDEHWSVDGGLRYEYSTAEFDDFVPLSESTAASPVAVKGGEVHYDALLSNLGIVYSPVLGQEIYASFSQGFQLPDVGIQLRNARRGFDIGASNLEPVKTNNYELGWRGELGSNTLGTLALFYTTSKLGDVQSFNNGLILTRTKERIYGAEASADWLSDDAVWGAGGSATWMRGREKPDGKGWQDMTGYRVPPLKLTAYVQYKPTLEWSNRLQATFFDAKDYRLDGVDSFGRHQVSSYTTVDLVSQYQISADDKVSVGIQNLFNRDYYPLYSQLLRNNNNTSHLPAPGTVLTASYTHNW</sequence>
<accession>A0A7U6M2G4</accession>
<name>A0A7U6M2G4_PSEPU</name>
<dbReference type="PANTHER" id="PTHR30069">
    <property type="entry name" value="TONB-DEPENDENT OUTER MEMBRANE RECEPTOR"/>
    <property type="match status" value="1"/>
</dbReference>
<keyword evidence="11 12" id="KW-0998">Cell outer membrane</keyword>
<dbReference type="InterPro" id="IPR036942">
    <property type="entry name" value="Beta-barrel_TonB_sf"/>
</dbReference>
<evidence type="ECO:0000256" key="10">
    <source>
        <dbReference type="ARBA" id="ARBA00023170"/>
    </source>
</evidence>
<dbReference type="Proteomes" id="UP000464661">
    <property type="component" value="Chromosome"/>
</dbReference>
<dbReference type="Gene3D" id="2.170.130.10">
    <property type="entry name" value="TonB-dependent receptor, plug domain"/>
    <property type="match status" value="1"/>
</dbReference>
<evidence type="ECO:0000256" key="9">
    <source>
        <dbReference type="ARBA" id="ARBA00023136"/>
    </source>
</evidence>
<evidence type="ECO:0000259" key="15">
    <source>
        <dbReference type="SMART" id="SM00965"/>
    </source>
</evidence>
<dbReference type="GO" id="GO:0044718">
    <property type="term" value="P:siderophore transmembrane transport"/>
    <property type="evidence" value="ECO:0007669"/>
    <property type="project" value="TreeGrafter"/>
</dbReference>
<dbReference type="GO" id="GO:0038023">
    <property type="term" value="F:signaling receptor activity"/>
    <property type="evidence" value="ECO:0007669"/>
    <property type="project" value="InterPro"/>
</dbReference>
<reference evidence="16 17" key="1">
    <citation type="submission" date="2020-01" db="EMBL/GenBank/DDBJ databases">
        <title>Complete Genome Sequence of Pseudomonas putida Strain TS312, Harboring the HdtS type N-acyl-homoserine Lactone Synthase, Isolated from a Paper Mill.</title>
        <authorList>
            <person name="Hosoe A."/>
            <person name="Suenaga T."/>
            <person name="Sugi T."/>
            <person name="Izumi T."/>
            <person name="Nagai N."/>
            <person name="Terada A."/>
        </authorList>
    </citation>
    <scope>NUCLEOTIDE SEQUENCE [LARGE SCALE GENOMIC DNA]</scope>
    <source>
        <strain evidence="16 17">TS312</strain>
    </source>
</reference>
<evidence type="ECO:0000256" key="3">
    <source>
        <dbReference type="ARBA" id="ARBA00022448"/>
    </source>
</evidence>
<dbReference type="InterPro" id="IPR011662">
    <property type="entry name" value="Secretin/TonB_short_N"/>
</dbReference>
<feature type="signal peptide" evidence="14">
    <location>
        <begin position="1"/>
        <end position="27"/>
    </location>
</feature>
<keyword evidence="5" id="KW-0410">Iron transport</keyword>
<evidence type="ECO:0000256" key="6">
    <source>
        <dbReference type="ARBA" id="ARBA00022692"/>
    </source>
</evidence>
<dbReference type="InterPro" id="IPR039426">
    <property type="entry name" value="TonB-dep_rcpt-like"/>
</dbReference>
<keyword evidence="8 13" id="KW-0798">TonB box</keyword>
<dbReference type="InterPro" id="IPR012910">
    <property type="entry name" value="Plug_dom"/>
</dbReference>
<comment type="similarity">
    <text evidence="2 12 13">Belongs to the TonB-dependent receptor family.</text>
</comment>
<dbReference type="Gene3D" id="3.55.50.30">
    <property type="match status" value="1"/>
</dbReference>
<evidence type="ECO:0000256" key="2">
    <source>
        <dbReference type="ARBA" id="ARBA00009810"/>
    </source>
</evidence>
<dbReference type="AlphaFoldDB" id="A0A7U6M2G4"/>
<feature type="chain" id="PRO_5031179731" evidence="14">
    <location>
        <begin position="28"/>
        <end position="812"/>
    </location>
</feature>
<dbReference type="GO" id="GO:0015344">
    <property type="term" value="F:siderophore uptake transmembrane transporter activity"/>
    <property type="evidence" value="ECO:0007669"/>
    <property type="project" value="TreeGrafter"/>
</dbReference>
<dbReference type="InterPro" id="IPR000531">
    <property type="entry name" value="Beta-barrel_TonB"/>
</dbReference>
<dbReference type="InterPro" id="IPR010105">
    <property type="entry name" value="TonB_sidphr_rcpt"/>
</dbReference>
<dbReference type="InterPro" id="IPR037066">
    <property type="entry name" value="Plug_dom_sf"/>
</dbReference>
<keyword evidence="3 12" id="KW-0813">Transport</keyword>
<proteinExistence type="inferred from homology"/>
<keyword evidence="7" id="KW-0408">Iron</keyword>
<evidence type="ECO:0000256" key="4">
    <source>
        <dbReference type="ARBA" id="ARBA00022452"/>
    </source>
</evidence>
<dbReference type="PROSITE" id="PS52016">
    <property type="entry name" value="TONB_DEPENDENT_REC_3"/>
    <property type="match status" value="1"/>
</dbReference>
<dbReference type="GO" id="GO:0009279">
    <property type="term" value="C:cell outer membrane"/>
    <property type="evidence" value="ECO:0007669"/>
    <property type="project" value="UniProtKB-SubCell"/>
</dbReference>
<evidence type="ECO:0000256" key="7">
    <source>
        <dbReference type="ARBA" id="ARBA00023004"/>
    </source>
</evidence>
<evidence type="ECO:0000256" key="11">
    <source>
        <dbReference type="ARBA" id="ARBA00023237"/>
    </source>
</evidence>
<dbReference type="SUPFAM" id="SSF56935">
    <property type="entry name" value="Porins"/>
    <property type="match status" value="1"/>
</dbReference>
<gene>
    <name evidence="16" type="ORF">PPTS312_26910</name>
</gene>
<feature type="domain" description="Secretin/TonB short N-terminal" evidence="15">
    <location>
        <begin position="53"/>
        <end position="104"/>
    </location>
</feature>